<gene>
    <name evidence="1" type="ORF">ElyMa_002611100</name>
</gene>
<reference evidence="1 2" key="1">
    <citation type="journal article" date="2021" name="Elife">
        <title>Chloroplast acquisition without the gene transfer in kleptoplastic sea slugs, Plakobranchus ocellatus.</title>
        <authorList>
            <person name="Maeda T."/>
            <person name="Takahashi S."/>
            <person name="Yoshida T."/>
            <person name="Shimamura S."/>
            <person name="Takaki Y."/>
            <person name="Nagai Y."/>
            <person name="Toyoda A."/>
            <person name="Suzuki Y."/>
            <person name="Arimoto A."/>
            <person name="Ishii H."/>
            <person name="Satoh N."/>
            <person name="Nishiyama T."/>
            <person name="Hasebe M."/>
            <person name="Maruyama T."/>
            <person name="Minagawa J."/>
            <person name="Obokata J."/>
            <person name="Shigenobu S."/>
        </authorList>
    </citation>
    <scope>NUCLEOTIDE SEQUENCE [LARGE SCALE GENOMIC DNA]</scope>
</reference>
<dbReference type="EMBL" id="BMAT01005382">
    <property type="protein sequence ID" value="GFR92163.1"/>
    <property type="molecule type" value="Genomic_DNA"/>
</dbReference>
<accession>A0AAV4H530</accession>
<dbReference type="AlphaFoldDB" id="A0AAV4H530"/>
<evidence type="ECO:0000313" key="2">
    <source>
        <dbReference type="Proteomes" id="UP000762676"/>
    </source>
</evidence>
<organism evidence="1 2">
    <name type="scientific">Elysia marginata</name>
    <dbReference type="NCBI Taxonomy" id="1093978"/>
    <lineage>
        <taxon>Eukaryota</taxon>
        <taxon>Metazoa</taxon>
        <taxon>Spiralia</taxon>
        <taxon>Lophotrochozoa</taxon>
        <taxon>Mollusca</taxon>
        <taxon>Gastropoda</taxon>
        <taxon>Heterobranchia</taxon>
        <taxon>Euthyneura</taxon>
        <taxon>Panpulmonata</taxon>
        <taxon>Sacoglossa</taxon>
        <taxon>Placobranchoidea</taxon>
        <taxon>Plakobranchidae</taxon>
        <taxon>Elysia</taxon>
    </lineage>
</organism>
<dbReference type="Proteomes" id="UP000762676">
    <property type="component" value="Unassembled WGS sequence"/>
</dbReference>
<protein>
    <submittedName>
        <fullName evidence="1">Tigger transposable element-derived protein 6</fullName>
    </submittedName>
</protein>
<evidence type="ECO:0000313" key="1">
    <source>
        <dbReference type="EMBL" id="GFR92163.1"/>
    </source>
</evidence>
<name>A0AAV4H530_9GAST</name>
<keyword evidence="2" id="KW-1185">Reference proteome</keyword>
<comment type="caution">
    <text evidence="1">The sequence shown here is derived from an EMBL/GenBank/DDBJ whole genome shotgun (WGS) entry which is preliminary data.</text>
</comment>
<proteinExistence type="predicted"/>
<sequence>MLLPDWLLSCEDKREGDGAEVLASLALRPTLAAQPVKLQKAEGSIDSGSFGYGSVKRRVFTDDQEKMILDYVLEASSIYYGLTLEDMRTIAFEVAEKNSIPENPIRLNLL</sequence>